<dbReference type="PRINTS" id="PR00038">
    <property type="entry name" value="HTHLUXR"/>
</dbReference>
<dbReference type="Pfam" id="PF00196">
    <property type="entry name" value="GerE"/>
    <property type="match status" value="1"/>
</dbReference>
<evidence type="ECO:0000256" key="1">
    <source>
        <dbReference type="ARBA" id="ARBA00023015"/>
    </source>
</evidence>
<dbReference type="Proteomes" id="UP001365405">
    <property type="component" value="Unassembled WGS sequence"/>
</dbReference>
<keyword evidence="6" id="KW-1185">Reference proteome</keyword>
<proteinExistence type="predicted"/>
<name>A0ABU9CQU8_9BURK</name>
<dbReference type="Gene3D" id="1.10.10.10">
    <property type="entry name" value="Winged helix-like DNA-binding domain superfamily/Winged helix DNA-binding domain"/>
    <property type="match status" value="1"/>
</dbReference>
<gene>
    <name evidence="5" type="ORF">AACH10_21980</name>
</gene>
<dbReference type="InterPro" id="IPR036388">
    <property type="entry name" value="WH-like_DNA-bd_sf"/>
</dbReference>
<dbReference type="RefSeq" id="WP_341412671.1">
    <property type="nucleotide sequence ID" value="NZ_JBBUTH010000010.1"/>
</dbReference>
<keyword evidence="1" id="KW-0805">Transcription regulation</keyword>
<keyword evidence="3" id="KW-0804">Transcription</keyword>
<keyword evidence="2" id="KW-0238">DNA-binding</keyword>
<dbReference type="PANTHER" id="PTHR44688">
    <property type="entry name" value="DNA-BINDING TRANSCRIPTIONAL ACTIVATOR DEVR_DOSR"/>
    <property type="match status" value="1"/>
</dbReference>
<dbReference type="EMBL" id="JBBUTH010000010">
    <property type="protein sequence ID" value="MEK8052937.1"/>
    <property type="molecule type" value="Genomic_DNA"/>
</dbReference>
<dbReference type="CDD" id="cd06170">
    <property type="entry name" value="LuxR_C_like"/>
    <property type="match status" value="1"/>
</dbReference>
<dbReference type="SUPFAM" id="SSF46894">
    <property type="entry name" value="C-terminal effector domain of the bipartite response regulators"/>
    <property type="match status" value="1"/>
</dbReference>
<evidence type="ECO:0000313" key="6">
    <source>
        <dbReference type="Proteomes" id="UP001365405"/>
    </source>
</evidence>
<reference evidence="5 6" key="1">
    <citation type="submission" date="2024-04" db="EMBL/GenBank/DDBJ databases">
        <title>Novel species of the genus Ideonella isolated from streams.</title>
        <authorList>
            <person name="Lu H."/>
        </authorList>
    </citation>
    <scope>NUCLEOTIDE SEQUENCE [LARGE SCALE GENOMIC DNA]</scope>
    <source>
        <strain evidence="5 6">DXS22W</strain>
    </source>
</reference>
<evidence type="ECO:0000313" key="5">
    <source>
        <dbReference type="EMBL" id="MEK8052937.1"/>
    </source>
</evidence>
<dbReference type="SUPFAM" id="SSF55781">
    <property type="entry name" value="GAF domain-like"/>
    <property type="match status" value="1"/>
</dbReference>
<dbReference type="Gene3D" id="3.30.450.40">
    <property type="match status" value="1"/>
</dbReference>
<organism evidence="5 6">
    <name type="scientific">Pseudaquabacterium inlustre</name>
    <dbReference type="NCBI Taxonomy" id="2984192"/>
    <lineage>
        <taxon>Bacteria</taxon>
        <taxon>Pseudomonadati</taxon>
        <taxon>Pseudomonadota</taxon>
        <taxon>Betaproteobacteria</taxon>
        <taxon>Burkholderiales</taxon>
        <taxon>Sphaerotilaceae</taxon>
        <taxon>Pseudaquabacterium</taxon>
    </lineage>
</organism>
<protein>
    <submittedName>
        <fullName evidence="5">LuxR C-terminal-related transcriptional regulator</fullName>
    </submittedName>
</protein>
<dbReference type="InterPro" id="IPR029016">
    <property type="entry name" value="GAF-like_dom_sf"/>
</dbReference>
<dbReference type="PROSITE" id="PS50043">
    <property type="entry name" value="HTH_LUXR_2"/>
    <property type="match status" value="1"/>
</dbReference>
<feature type="domain" description="HTH luxR-type" evidence="4">
    <location>
        <begin position="283"/>
        <end position="348"/>
    </location>
</feature>
<dbReference type="InterPro" id="IPR000792">
    <property type="entry name" value="Tscrpt_reg_LuxR_C"/>
</dbReference>
<dbReference type="InterPro" id="IPR016032">
    <property type="entry name" value="Sig_transdc_resp-reg_C-effctor"/>
</dbReference>
<accession>A0ABU9CQU8</accession>
<evidence type="ECO:0000256" key="2">
    <source>
        <dbReference type="ARBA" id="ARBA00023125"/>
    </source>
</evidence>
<evidence type="ECO:0000256" key="3">
    <source>
        <dbReference type="ARBA" id="ARBA00023163"/>
    </source>
</evidence>
<sequence>MSQHPARVTLRQLCHLGLPAPLLLPSLLPVLRELVPADHAGFFFCDERGGITNLYAERMLPPNAMAGFHDRHSNEQFRRQYLARVAAPRPTSRRSMGADELASAYGRDVLLPLGIAQLLYAIVRHQGQVLGQLSLYRGPDAPPFSDADEQTLAGVLHYLGHGLAVPSPVAPHALQDQAIEEALAVLTPEGHELWADENWSRLIRLAHGNAIAPASALAERETLPRFVAAVLAAVQSAPQAIHQVVTSWGRFAFRRHSLHSGDGAQAVALRLSRLAAEPLRLAQGAAALGLSPQQREVAVLMARGHSNAEIAEQLGVSGNTAAYHAKQVFARLGVHERSAIARVLGEAVSARQDG</sequence>
<comment type="caution">
    <text evidence="5">The sequence shown here is derived from an EMBL/GenBank/DDBJ whole genome shotgun (WGS) entry which is preliminary data.</text>
</comment>
<evidence type="ECO:0000259" key="4">
    <source>
        <dbReference type="PROSITE" id="PS50043"/>
    </source>
</evidence>
<dbReference type="PANTHER" id="PTHR44688:SF16">
    <property type="entry name" value="DNA-BINDING TRANSCRIPTIONAL ACTIVATOR DEVR_DOSR"/>
    <property type="match status" value="1"/>
</dbReference>
<dbReference type="SMART" id="SM00421">
    <property type="entry name" value="HTH_LUXR"/>
    <property type="match status" value="1"/>
</dbReference>